<dbReference type="Proteomes" id="UP000178930">
    <property type="component" value="Unassembled WGS sequence"/>
</dbReference>
<gene>
    <name evidence="1" type="ORF">A2729_06135</name>
</gene>
<accession>A0A1G1XWG0</accession>
<organism evidence="1 2">
    <name type="scientific">Candidatus Buchananbacteria bacterium RIFCSPHIGHO2_01_FULL_39_14</name>
    <dbReference type="NCBI Taxonomy" id="1797532"/>
    <lineage>
        <taxon>Bacteria</taxon>
        <taxon>Candidatus Buchananiibacteriota</taxon>
    </lineage>
</organism>
<name>A0A1G1XWG0_9BACT</name>
<protein>
    <submittedName>
        <fullName evidence="1">Uncharacterized protein</fullName>
    </submittedName>
</protein>
<reference evidence="1 2" key="1">
    <citation type="journal article" date="2016" name="Nat. Commun.">
        <title>Thousands of microbial genomes shed light on interconnected biogeochemical processes in an aquifer system.</title>
        <authorList>
            <person name="Anantharaman K."/>
            <person name="Brown C.T."/>
            <person name="Hug L.A."/>
            <person name="Sharon I."/>
            <person name="Castelle C.J."/>
            <person name="Probst A.J."/>
            <person name="Thomas B.C."/>
            <person name="Singh A."/>
            <person name="Wilkins M.J."/>
            <person name="Karaoz U."/>
            <person name="Brodie E.L."/>
            <person name="Williams K.H."/>
            <person name="Hubbard S.S."/>
            <person name="Banfield J.F."/>
        </authorList>
    </citation>
    <scope>NUCLEOTIDE SEQUENCE [LARGE SCALE GENOMIC DNA]</scope>
</reference>
<sequence>MGKRSAHISLAEYIAAEVKEAESPLNTWGAGEEFNRPPDRNERWLHYIHSGRAAEMEDIHSDLNLWATGLRLGIDPMTLLPEEREKELQETFRLWQEHQQNTEAKETPADSG</sequence>
<evidence type="ECO:0000313" key="2">
    <source>
        <dbReference type="Proteomes" id="UP000178930"/>
    </source>
</evidence>
<comment type="caution">
    <text evidence="1">The sequence shown here is derived from an EMBL/GenBank/DDBJ whole genome shotgun (WGS) entry which is preliminary data.</text>
</comment>
<proteinExistence type="predicted"/>
<dbReference type="EMBL" id="MHIB01000017">
    <property type="protein sequence ID" value="OGY44332.1"/>
    <property type="molecule type" value="Genomic_DNA"/>
</dbReference>
<evidence type="ECO:0000313" key="1">
    <source>
        <dbReference type="EMBL" id="OGY44332.1"/>
    </source>
</evidence>
<dbReference type="AlphaFoldDB" id="A0A1G1XWG0"/>